<sequence length="212" mass="24238">MHLALVVPLFYFLLVVSSVEDSEFYKKPATTTTTAPSPQRTKTLLDAFSDFFVGTKWVSNVQKYYSEYMQTENMEQLELARSELHSIDDDLSRVQTQELILRSRQSELGAWLQENAVKPVEERNPTVEELVSMESDRLALLEHRLNRLKNKLLKQKGDVAAFLKINVKATVRDTLRHTQTGPAGRLVIDPSFEEAEGRNHFISTTDHDDIEG</sequence>
<feature type="signal peptide" evidence="2">
    <location>
        <begin position="1"/>
        <end position="18"/>
    </location>
</feature>
<dbReference type="KEGG" id="acan:ACA1_253340"/>
<feature type="chain" id="PRO_5003990959" evidence="2">
    <location>
        <begin position="19"/>
        <end position="212"/>
    </location>
</feature>
<name>L8HC66_ACACF</name>
<proteinExistence type="predicted"/>
<reference evidence="3 4" key="1">
    <citation type="journal article" date="2013" name="Genome Biol.">
        <title>Genome of Acanthamoeba castellanii highlights extensive lateral gene transfer and early evolution of tyrosine kinase signaling.</title>
        <authorList>
            <person name="Clarke M."/>
            <person name="Lohan A.J."/>
            <person name="Liu B."/>
            <person name="Lagkouvardos I."/>
            <person name="Roy S."/>
            <person name="Zafar N."/>
            <person name="Bertelli C."/>
            <person name="Schilde C."/>
            <person name="Kianianmomeni A."/>
            <person name="Burglin T.R."/>
            <person name="Frech C."/>
            <person name="Turcotte B."/>
            <person name="Kopec K.O."/>
            <person name="Synnott J.M."/>
            <person name="Choo C."/>
            <person name="Paponov I."/>
            <person name="Finkler A."/>
            <person name="Soon Heng Tan C."/>
            <person name="Hutchins A.P."/>
            <person name="Weinmeier T."/>
            <person name="Rattei T."/>
            <person name="Chu J.S."/>
            <person name="Gimenez G."/>
            <person name="Irimia M."/>
            <person name="Rigden D.J."/>
            <person name="Fitzpatrick D.A."/>
            <person name="Lorenzo-Morales J."/>
            <person name="Bateman A."/>
            <person name="Chiu C.H."/>
            <person name="Tang P."/>
            <person name="Hegemann P."/>
            <person name="Fromm H."/>
            <person name="Raoult D."/>
            <person name="Greub G."/>
            <person name="Miranda-Saavedra D."/>
            <person name="Chen N."/>
            <person name="Nash P."/>
            <person name="Ginger M.L."/>
            <person name="Horn M."/>
            <person name="Schaap P."/>
            <person name="Caler L."/>
            <person name="Loftus B."/>
        </authorList>
    </citation>
    <scope>NUCLEOTIDE SEQUENCE [LARGE SCALE GENOMIC DNA]</scope>
    <source>
        <strain evidence="3 4">Neff</strain>
    </source>
</reference>
<evidence type="ECO:0000256" key="2">
    <source>
        <dbReference type="SAM" id="SignalP"/>
    </source>
</evidence>
<keyword evidence="2" id="KW-0732">Signal</keyword>
<feature type="coiled-coil region" evidence="1">
    <location>
        <begin position="131"/>
        <end position="158"/>
    </location>
</feature>
<evidence type="ECO:0000256" key="1">
    <source>
        <dbReference type="SAM" id="Coils"/>
    </source>
</evidence>
<dbReference type="VEuPathDB" id="AmoebaDB:ACA1_253340"/>
<evidence type="ECO:0000313" key="3">
    <source>
        <dbReference type="EMBL" id="ELR22348.1"/>
    </source>
</evidence>
<dbReference type="GeneID" id="14923281"/>
<dbReference type="AlphaFoldDB" id="L8HC66"/>
<accession>L8HC66</accession>
<protein>
    <submittedName>
        <fullName evidence="3">Uncharacterized protein</fullName>
    </submittedName>
</protein>
<dbReference type="EMBL" id="KB007885">
    <property type="protein sequence ID" value="ELR22348.1"/>
    <property type="molecule type" value="Genomic_DNA"/>
</dbReference>
<keyword evidence="1" id="KW-0175">Coiled coil</keyword>
<organism evidence="3 4">
    <name type="scientific">Acanthamoeba castellanii (strain ATCC 30010 / Neff)</name>
    <dbReference type="NCBI Taxonomy" id="1257118"/>
    <lineage>
        <taxon>Eukaryota</taxon>
        <taxon>Amoebozoa</taxon>
        <taxon>Discosea</taxon>
        <taxon>Longamoebia</taxon>
        <taxon>Centramoebida</taxon>
        <taxon>Acanthamoebidae</taxon>
        <taxon>Acanthamoeba</taxon>
    </lineage>
</organism>
<gene>
    <name evidence="3" type="ORF">ACA1_253340</name>
</gene>
<dbReference type="Proteomes" id="UP000011083">
    <property type="component" value="Unassembled WGS sequence"/>
</dbReference>
<evidence type="ECO:0000313" key="4">
    <source>
        <dbReference type="Proteomes" id="UP000011083"/>
    </source>
</evidence>
<dbReference type="RefSeq" id="XP_004367604.1">
    <property type="nucleotide sequence ID" value="XM_004367547.1"/>
</dbReference>
<keyword evidence="4" id="KW-1185">Reference proteome</keyword>